<feature type="compositionally biased region" description="Acidic residues" evidence="1">
    <location>
        <begin position="472"/>
        <end position="483"/>
    </location>
</feature>
<feature type="signal peptide" evidence="3">
    <location>
        <begin position="1"/>
        <end position="33"/>
    </location>
</feature>
<dbReference type="InterPro" id="IPR032109">
    <property type="entry name" value="Big_3_5"/>
</dbReference>
<feature type="domain" description="Bacterial Ig-like" evidence="4">
    <location>
        <begin position="387"/>
        <end position="466"/>
    </location>
</feature>
<accession>A0ABV5D0Z0</accession>
<keyword evidence="2" id="KW-1133">Transmembrane helix</keyword>
<dbReference type="Gene3D" id="2.60.40.10">
    <property type="entry name" value="Immunoglobulins"/>
    <property type="match status" value="3"/>
</dbReference>
<evidence type="ECO:0000256" key="2">
    <source>
        <dbReference type="SAM" id="Phobius"/>
    </source>
</evidence>
<dbReference type="NCBIfam" id="TIGR01167">
    <property type="entry name" value="LPXTG_anchor"/>
    <property type="match status" value="1"/>
</dbReference>
<keyword evidence="3" id="KW-0732">Signal</keyword>
<proteinExistence type="predicted"/>
<feature type="region of interest" description="Disordered" evidence="1">
    <location>
        <begin position="466"/>
        <end position="492"/>
    </location>
</feature>
<evidence type="ECO:0000313" key="5">
    <source>
        <dbReference type="EMBL" id="MFB6397929.1"/>
    </source>
</evidence>
<sequence>MSRRILAALVTSALSLCAVVAGVVLVAAGPAQAASLGEVRLSQTSGNVDDTPMFATAGSAACPTGYGENAGLRVGRPGGPYSNLGRPLGGGGFDTAPVSIEANRSFTTALGGAAPAAGEWWVIVECFSLTEGRHPDQFQTTIHVCGTQWRVGTSCSSVAATQTTLTVEPADRIAAGTPVTLTAAVTPAVPGTVVFRRATESTSGSSGELGAVPVSETGTAVLETGDLPLVGATQVDYTLTATFNPTDPDAYAVSTASRPLTVYVGAEPVTVDLTVDPASPAPSGGQPVLTATVDPAAAAGTVTFERRDSGEAAFAPVRDVPVADGRATLTMTGLADGAYDLQATFRPADPDRYTQAVSNSVNGYRIGADGLPATDTTTTLTVTPDGSQPADTPLTLTATVAPNSATGTVRFLDGQTELGTAAVAQGTAAFTATLAVGTHSLKAVFTPADATAYRPSESAVRTVEITAHDPGGDPDDPGDDPGGDPDGGGGMLPRTGISLIAFGMAGLSLVGAGSGAMLLTRRRRPEPAPVTWPDSPAGTGAPDPSVGNGPDR</sequence>
<keyword evidence="2" id="KW-0812">Transmembrane</keyword>
<name>A0ABV5D0Z0_9ACTN</name>
<keyword evidence="2" id="KW-0472">Membrane</keyword>
<dbReference type="InterPro" id="IPR013783">
    <property type="entry name" value="Ig-like_fold"/>
</dbReference>
<dbReference type="EMBL" id="JBCGDC010000181">
    <property type="protein sequence ID" value="MFB6397929.1"/>
    <property type="molecule type" value="Genomic_DNA"/>
</dbReference>
<evidence type="ECO:0000259" key="4">
    <source>
        <dbReference type="Pfam" id="PF16640"/>
    </source>
</evidence>
<evidence type="ECO:0000313" key="6">
    <source>
        <dbReference type="Proteomes" id="UP001582793"/>
    </source>
</evidence>
<dbReference type="Pfam" id="PF16640">
    <property type="entry name" value="Big_3_5"/>
    <property type="match status" value="1"/>
</dbReference>
<protein>
    <submittedName>
        <fullName evidence="5">Ig-like domain-containing protein</fullName>
    </submittedName>
</protein>
<dbReference type="RefSeq" id="WP_375736854.1">
    <property type="nucleotide sequence ID" value="NZ_JBCGDC010000181.1"/>
</dbReference>
<keyword evidence="6" id="KW-1185">Reference proteome</keyword>
<comment type="caution">
    <text evidence="5">The sequence shown here is derived from an EMBL/GenBank/DDBJ whole genome shotgun (WGS) entry which is preliminary data.</text>
</comment>
<feature type="chain" id="PRO_5046437000" evidence="3">
    <location>
        <begin position="34"/>
        <end position="552"/>
    </location>
</feature>
<feature type="region of interest" description="Disordered" evidence="1">
    <location>
        <begin position="520"/>
        <end position="552"/>
    </location>
</feature>
<dbReference type="Proteomes" id="UP001582793">
    <property type="component" value="Unassembled WGS sequence"/>
</dbReference>
<evidence type="ECO:0000256" key="3">
    <source>
        <dbReference type="SAM" id="SignalP"/>
    </source>
</evidence>
<reference evidence="5 6" key="1">
    <citation type="submission" date="2024-04" db="EMBL/GenBank/DDBJ databases">
        <title>Polymorphospora sp. isolated from Baiyangdian Lake in Xiong'an New Area.</title>
        <authorList>
            <person name="Zhang X."/>
            <person name="Liu J."/>
        </authorList>
    </citation>
    <scope>NUCLEOTIDE SEQUENCE [LARGE SCALE GENOMIC DNA]</scope>
    <source>
        <strain evidence="5 6">2-325</strain>
    </source>
</reference>
<gene>
    <name evidence="5" type="ORF">AAFH96_33315</name>
</gene>
<evidence type="ECO:0000256" key="1">
    <source>
        <dbReference type="SAM" id="MobiDB-lite"/>
    </source>
</evidence>
<organism evidence="5 6">
    <name type="scientific">Polymorphospora lycopeni</name>
    <dbReference type="NCBI Taxonomy" id="3140240"/>
    <lineage>
        <taxon>Bacteria</taxon>
        <taxon>Bacillati</taxon>
        <taxon>Actinomycetota</taxon>
        <taxon>Actinomycetes</taxon>
        <taxon>Micromonosporales</taxon>
        <taxon>Micromonosporaceae</taxon>
        <taxon>Polymorphospora</taxon>
    </lineage>
</organism>
<feature type="transmembrane region" description="Helical" evidence="2">
    <location>
        <begin position="499"/>
        <end position="519"/>
    </location>
</feature>